<dbReference type="RefSeq" id="WP_185381638.1">
    <property type="nucleotide sequence ID" value="NZ_MW124302.1"/>
</dbReference>
<name>A0A7T0MAX8_LISIV</name>
<keyword evidence="1" id="KW-0614">Plasmid</keyword>
<sequence length="256" mass="29241">MDINQKEHGFNATPEVLFHGSEANFEQFAYQQKHTTGISGLHFGIYLSNDRELALNFSQNKYLYEVNASVIEESALNPAEVTLSKEDVSHVVEEMVKNELQEDGISYFFTDYFGEIAELNETETWNDLYRDLTNQVAEEMLEGTSNDVEIANEIYHSFGGQFSDSASLLGNALKNIGVTHCVQTRSYENGKAIKEFVVFQPNELIIQNKIDIEKERQSDVFKNDYTQDNKQVVPIIIPTKNNQIQNTHARENQLEL</sequence>
<proteinExistence type="predicted"/>
<protein>
    <submittedName>
        <fullName evidence="1">Uncharacterized protein</fullName>
    </submittedName>
</protein>
<reference evidence="1" key="2">
    <citation type="submission" date="2020-10" db="EMBL/GenBank/DDBJ databases">
        <authorList>
            <person name="Chmielowska C.A."/>
            <person name="Korsak D."/>
            <person name="Bartosik D."/>
        </authorList>
    </citation>
    <scope>NUCLEOTIDE SEQUENCE</scope>
    <source>
        <strain evidence="1">Sr11</strain>
        <plasmid evidence="1">pLIS6</plasmid>
    </source>
</reference>
<geneLocation type="plasmid" evidence="1">
    <name>pLIS6</name>
</geneLocation>
<reference evidence="1" key="1">
    <citation type="journal article" date="2020" name="Int. J. Mol. Sci.">
        <title>Genetic Carriers and Genomic Distribution of cadA6-A Novel Variant of a Cadmium Resistance Determinant Identified in Listeria spp.</title>
        <authorList>
            <person name="Chmielowska C."/>
            <person name="Korsak D."/>
            <person name="Szmulkowska B."/>
            <person name="Krop A."/>
            <person name="Lipka K."/>
            <person name="Krupinska M."/>
            <person name="Bartosik D."/>
        </authorList>
    </citation>
    <scope>NUCLEOTIDE SEQUENCE</scope>
    <source>
        <strain evidence="1">Sr11</strain>
    </source>
</reference>
<dbReference type="EMBL" id="MW124302">
    <property type="protein sequence ID" value="QPL19492.1"/>
    <property type="molecule type" value="Genomic_DNA"/>
</dbReference>
<dbReference type="AlphaFoldDB" id="A0A7T0MAX8"/>
<organism evidence="1">
    <name type="scientific">Listeria ivanovii</name>
    <dbReference type="NCBI Taxonomy" id="1638"/>
    <lineage>
        <taxon>Bacteria</taxon>
        <taxon>Bacillati</taxon>
        <taxon>Bacillota</taxon>
        <taxon>Bacilli</taxon>
        <taxon>Bacillales</taxon>
        <taxon>Listeriaceae</taxon>
        <taxon>Listeria</taxon>
    </lineage>
</organism>
<accession>A0A7T0MAX8</accession>
<gene>
    <name evidence="1" type="ORF">pLIS600286c</name>
</gene>
<evidence type="ECO:0000313" key="1">
    <source>
        <dbReference type="EMBL" id="QPL19492.1"/>
    </source>
</evidence>